<keyword evidence="4" id="KW-1185">Reference proteome</keyword>
<organism evidence="3 4">
    <name type="scientific">Alsobacter metallidurans</name>
    <dbReference type="NCBI Taxonomy" id="340221"/>
    <lineage>
        <taxon>Bacteria</taxon>
        <taxon>Pseudomonadati</taxon>
        <taxon>Pseudomonadota</taxon>
        <taxon>Alphaproteobacteria</taxon>
        <taxon>Hyphomicrobiales</taxon>
        <taxon>Alsobacteraceae</taxon>
        <taxon>Alsobacter</taxon>
    </lineage>
</organism>
<keyword evidence="1" id="KW-1133">Transmembrane helix</keyword>
<evidence type="ECO:0000259" key="2">
    <source>
        <dbReference type="Pfam" id="PF20072"/>
    </source>
</evidence>
<dbReference type="Pfam" id="PF20072">
    <property type="entry name" value="DUF6468"/>
    <property type="match status" value="1"/>
</dbReference>
<reference evidence="3" key="2">
    <citation type="submission" date="2020-09" db="EMBL/GenBank/DDBJ databases">
        <authorList>
            <person name="Sun Q."/>
            <person name="Zhou Y."/>
        </authorList>
    </citation>
    <scope>NUCLEOTIDE SEQUENCE</scope>
    <source>
        <strain evidence="3">CGMCC 1.12214</strain>
    </source>
</reference>
<keyword evidence="1" id="KW-0472">Membrane</keyword>
<comment type="caution">
    <text evidence="3">The sequence shown here is derived from an EMBL/GenBank/DDBJ whole genome shotgun (WGS) entry which is preliminary data.</text>
</comment>
<gene>
    <name evidence="3" type="ORF">GCM10007036_34240</name>
</gene>
<dbReference type="RefSeq" id="WP_244643903.1">
    <property type="nucleotide sequence ID" value="NZ_BMES01000002.1"/>
</dbReference>
<name>A0A917MJF9_9HYPH</name>
<sequence>MIGVLIELLVCVLLAATISYCIMLDRRLRSFKADEGAMRRTIMDLMLATENAERAVAGLRSVVDECDKTIADHLRVAEQQSADLAGQIRSGDDVIARISRIVESARNGLGAGLAERDAAVRQGSIAVAAAPAATAAANNPVGAAQNRLAATLAAAEAFAERAHRRVNGQAA</sequence>
<proteinExistence type="predicted"/>
<dbReference type="Proteomes" id="UP000603912">
    <property type="component" value="Unassembled WGS sequence"/>
</dbReference>
<reference evidence="3" key="1">
    <citation type="journal article" date="2014" name="Int. J. Syst. Evol. Microbiol.">
        <title>Complete genome sequence of Corynebacterium casei LMG S-19264T (=DSM 44701T), isolated from a smear-ripened cheese.</title>
        <authorList>
            <consortium name="US DOE Joint Genome Institute (JGI-PGF)"/>
            <person name="Walter F."/>
            <person name="Albersmeier A."/>
            <person name="Kalinowski J."/>
            <person name="Ruckert C."/>
        </authorList>
    </citation>
    <scope>NUCLEOTIDE SEQUENCE</scope>
    <source>
        <strain evidence="3">CGMCC 1.12214</strain>
    </source>
</reference>
<accession>A0A917MJF9</accession>
<dbReference type="EMBL" id="BMES01000002">
    <property type="protein sequence ID" value="GGH26443.1"/>
    <property type="molecule type" value="Genomic_DNA"/>
</dbReference>
<evidence type="ECO:0000313" key="3">
    <source>
        <dbReference type="EMBL" id="GGH26443.1"/>
    </source>
</evidence>
<dbReference type="AlphaFoldDB" id="A0A917MJF9"/>
<feature type="transmembrane region" description="Helical" evidence="1">
    <location>
        <begin position="6"/>
        <end position="24"/>
    </location>
</feature>
<dbReference type="InterPro" id="IPR045531">
    <property type="entry name" value="DUF6468"/>
</dbReference>
<feature type="domain" description="DUF6468" evidence="2">
    <location>
        <begin position="32"/>
        <end position="106"/>
    </location>
</feature>
<evidence type="ECO:0000313" key="4">
    <source>
        <dbReference type="Proteomes" id="UP000603912"/>
    </source>
</evidence>
<keyword evidence="1" id="KW-0812">Transmembrane</keyword>
<evidence type="ECO:0000256" key="1">
    <source>
        <dbReference type="SAM" id="Phobius"/>
    </source>
</evidence>
<protein>
    <recommendedName>
        <fullName evidence="2">DUF6468 domain-containing protein</fullName>
    </recommendedName>
</protein>